<protein>
    <submittedName>
        <fullName evidence="4">Endonuclease/exonuclease/phosphatase family protein</fullName>
    </submittedName>
</protein>
<evidence type="ECO:0000259" key="3">
    <source>
        <dbReference type="Pfam" id="PF03372"/>
    </source>
</evidence>
<sequence>MAERTPPDGSGTGSGIGTGTGTGGGVARGTGGGSADGARPRWWRPAGPLSWRRGRVLAALAVLIAALLLLHRQVPQTPGRIGSLLESFLPWLGPPVLLLLALALLRRAPLALAALVLPAVAWAWVFGELLLPGTAPGPRELVVVQLNVSDDNADPEGTARALAAADPDLVALEELVPGSRAAYERALAPRLPYHVVHGTVGLWSRYPLSGDRQTDIRPESFGDDWNRGLRAVAATPRGEVAVHVAHLPSVRVTPRGLASARRDESAARLAREVAAEPVRRVILLGDLNGTVQDRGLAPLTALLNVPERGFALSFPRAFPLVRIDQVMARAATVPRIGTLRVPSGDHLPVLARVALD</sequence>
<accession>A0ABD5EXD0</accession>
<dbReference type="GO" id="GO:0004519">
    <property type="term" value="F:endonuclease activity"/>
    <property type="evidence" value="ECO:0007669"/>
    <property type="project" value="UniProtKB-KW"/>
</dbReference>
<dbReference type="Proteomes" id="UP001183535">
    <property type="component" value="Unassembled WGS sequence"/>
</dbReference>
<keyword evidence="4" id="KW-0255">Endonuclease</keyword>
<dbReference type="RefSeq" id="WP_161352998.1">
    <property type="nucleotide sequence ID" value="NZ_JAVRES010000021.1"/>
</dbReference>
<dbReference type="SUPFAM" id="SSF56219">
    <property type="entry name" value="DNase I-like"/>
    <property type="match status" value="1"/>
</dbReference>
<evidence type="ECO:0000256" key="1">
    <source>
        <dbReference type="SAM" id="MobiDB-lite"/>
    </source>
</evidence>
<dbReference type="InterPro" id="IPR005135">
    <property type="entry name" value="Endo/exonuclease/phosphatase"/>
</dbReference>
<dbReference type="InterPro" id="IPR036691">
    <property type="entry name" value="Endo/exonu/phosph_ase_sf"/>
</dbReference>
<evidence type="ECO:0000256" key="2">
    <source>
        <dbReference type="SAM" id="Phobius"/>
    </source>
</evidence>
<feature type="domain" description="Endonuclease/exonuclease/phosphatase" evidence="3">
    <location>
        <begin position="145"/>
        <end position="346"/>
    </location>
</feature>
<gene>
    <name evidence="4" type="ORF">RM877_29885</name>
</gene>
<dbReference type="AlphaFoldDB" id="A0ABD5EXD0"/>
<name>A0ABD5EXD0_9ACTN</name>
<dbReference type="Pfam" id="PF03372">
    <property type="entry name" value="Exo_endo_phos"/>
    <property type="match status" value="1"/>
</dbReference>
<proteinExistence type="predicted"/>
<feature type="compositionally biased region" description="Gly residues" evidence="1">
    <location>
        <begin position="10"/>
        <end position="35"/>
    </location>
</feature>
<keyword evidence="4" id="KW-0378">Hydrolase</keyword>
<comment type="caution">
    <text evidence="4">The sequence shown here is derived from an EMBL/GenBank/DDBJ whole genome shotgun (WGS) entry which is preliminary data.</text>
</comment>
<dbReference type="Gene3D" id="3.60.10.10">
    <property type="entry name" value="Endonuclease/exonuclease/phosphatase"/>
    <property type="match status" value="1"/>
</dbReference>
<feature type="transmembrane region" description="Helical" evidence="2">
    <location>
        <begin position="54"/>
        <end position="71"/>
    </location>
</feature>
<dbReference type="EMBL" id="JAVRES010000021">
    <property type="protein sequence ID" value="MDT0438888.1"/>
    <property type="molecule type" value="Genomic_DNA"/>
</dbReference>
<feature type="transmembrane region" description="Helical" evidence="2">
    <location>
        <begin position="83"/>
        <end position="104"/>
    </location>
</feature>
<organism evidence="4 5">
    <name type="scientific">Streptomyces doudnae</name>
    <dbReference type="NCBI Taxonomy" id="3075536"/>
    <lineage>
        <taxon>Bacteria</taxon>
        <taxon>Bacillati</taxon>
        <taxon>Actinomycetota</taxon>
        <taxon>Actinomycetes</taxon>
        <taxon>Kitasatosporales</taxon>
        <taxon>Streptomycetaceae</taxon>
        <taxon>Streptomyces</taxon>
    </lineage>
</organism>
<keyword evidence="2" id="KW-1133">Transmembrane helix</keyword>
<feature type="region of interest" description="Disordered" evidence="1">
    <location>
        <begin position="1"/>
        <end position="41"/>
    </location>
</feature>
<keyword evidence="5" id="KW-1185">Reference proteome</keyword>
<keyword evidence="2" id="KW-0812">Transmembrane</keyword>
<reference evidence="5" key="1">
    <citation type="submission" date="2023-07" db="EMBL/GenBank/DDBJ databases">
        <title>30 novel species of actinomycetes from the DSMZ collection.</title>
        <authorList>
            <person name="Nouioui I."/>
        </authorList>
    </citation>
    <scope>NUCLEOTIDE SEQUENCE [LARGE SCALE GENOMIC DNA]</scope>
    <source>
        <strain evidence="5">DSM 41981</strain>
    </source>
</reference>
<feature type="transmembrane region" description="Helical" evidence="2">
    <location>
        <begin position="110"/>
        <end position="131"/>
    </location>
</feature>
<evidence type="ECO:0000313" key="4">
    <source>
        <dbReference type="EMBL" id="MDT0438888.1"/>
    </source>
</evidence>
<keyword evidence="4" id="KW-0540">Nuclease</keyword>
<keyword evidence="2" id="KW-0472">Membrane</keyword>
<evidence type="ECO:0000313" key="5">
    <source>
        <dbReference type="Proteomes" id="UP001183535"/>
    </source>
</evidence>